<accession>A0A812PA63</accession>
<comment type="caution">
    <text evidence="2">The sequence shown here is derived from an EMBL/GenBank/DDBJ whole genome shotgun (WGS) entry which is preliminary data.</text>
</comment>
<dbReference type="OrthoDB" id="424359at2759"/>
<dbReference type="Proteomes" id="UP000604046">
    <property type="component" value="Unassembled WGS sequence"/>
</dbReference>
<keyword evidence="3" id="KW-1185">Reference proteome</keyword>
<proteinExistence type="predicted"/>
<evidence type="ECO:0000313" key="3">
    <source>
        <dbReference type="Proteomes" id="UP000604046"/>
    </source>
</evidence>
<evidence type="ECO:0000256" key="1">
    <source>
        <dbReference type="SAM" id="MobiDB-lite"/>
    </source>
</evidence>
<gene>
    <name evidence="2" type="ORF">SNAT2548_LOCUS18572</name>
</gene>
<reference evidence="2" key="1">
    <citation type="submission" date="2021-02" db="EMBL/GenBank/DDBJ databases">
        <authorList>
            <person name="Dougan E. K."/>
            <person name="Rhodes N."/>
            <person name="Thang M."/>
            <person name="Chan C."/>
        </authorList>
    </citation>
    <scope>NUCLEOTIDE SEQUENCE</scope>
</reference>
<dbReference type="AlphaFoldDB" id="A0A812PA63"/>
<organism evidence="2 3">
    <name type="scientific">Symbiodinium natans</name>
    <dbReference type="NCBI Taxonomy" id="878477"/>
    <lineage>
        <taxon>Eukaryota</taxon>
        <taxon>Sar</taxon>
        <taxon>Alveolata</taxon>
        <taxon>Dinophyceae</taxon>
        <taxon>Suessiales</taxon>
        <taxon>Symbiodiniaceae</taxon>
        <taxon>Symbiodinium</taxon>
    </lineage>
</organism>
<protein>
    <submittedName>
        <fullName evidence="2">Uncharacterized protein</fullName>
    </submittedName>
</protein>
<dbReference type="EMBL" id="CAJNDS010002149">
    <property type="protein sequence ID" value="CAE7351970.1"/>
    <property type="molecule type" value="Genomic_DNA"/>
</dbReference>
<name>A0A812PA63_9DINO</name>
<sequence>MITFRILLCRFYDVADEDLDDALKGVVITVDLADNLSVMKTIRGRHCLLHDKRMAVPMDLFLEAVKVSFKFSLFVVGGQAVKQLRGAPMGSHFSPAACHAVVSLYEHMYFSHCLLNSVRLPTYGLVVRYVDNRLSLIFDRHRNVAADVCVPPIVLEYEEGNLFLGFHVDLQQLRIKYVQPVETWKFLHPLSAANSRTLLSSFRSRAHLVARASWPKTQCDDDLNQLVQSYVKQGFDPKMMEVNCALTPPEQLPAWARPDEGRRRASPPPLRRTPGLPYASERSDAMVPLPRAPPPTPPTPFLTLTEGYNTIQVHDEAMANRLIERLALPHRQDNRSRSPVLRSCPPLPRRRPAVRDEPSTSIQLLVSNASADAYVVPDGPEIPPPSDEWTCIKPSAGSELWVKFMDTSMLNDRPDVQHMMWPQFFCIKTMAGMHLYGFHPTENTKDNKKQWHDFERLLLHFRSALMRDPNRIKSAAELNGYDCPVLNAGTYWLFPSETDPTAGASASGDHEAPVGVFLVLTTDLSSIISQRVVRPSYYDRADRKWLLSSGFYGRMAWPPSAIRQPKLDGSMPDHLAAMCASMVNARRFGGKQSDTRTCAAVGWTFVRQHVHSKAAFASDQTFGHMYDLVHGQDGRWMFRSSRSILTGAAVFWTSWAIEDYIDVLRSSWLGCLPL</sequence>
<feature type="region of interest" description="Disordered" evidence="1">
    <location>
        <begin position="251"/>
        <end position="296"/>
    </location>
</feature>
<feature type="region of interest" description="Disordered" evidence="1">
    <location>
        <begin position="329"/>
        <end position="360"/>
    </location>
</feature>
<evidence type="ECO:0000313" key="2">
    <source>
        <dbReference type="EMBL" id="CAE7351970.1"/>
    </source>
</evidence>